<feature type="site" description="Raises pKa of active site His" evidence="4">
    <location>
        <position position="147"/>
    </location>
</feature>
<dbReference type="NCBIfam" id="TIGR00639">
    <property type="entry name" value="PurN"/>
    <property type="match status" value="1"/>
</dbReference>
<proteinExistence type="inferred from homology"/>
<dbReference type="HAMAP" id="MF_01930">
    <property type="entry name" value="PurN"/>
    <property type="match status" value="1"/>
</dbReference>
<dbReference type="GO" id="GO:0005829">
    <property type="term" value="C:cytosol"/>
    <property type="evidence" value="ECO:0007669"/>
    <property type="project" value="TreeGrafter"/>
</dbReference>
<organism evidence="6 7">
    <name type="scientific">Cutibacterium acnes</name>
    <name type="common">Propionibacterium acnes</name>
    <dbReference type="NCBI Taxonomy" id="1747"/>
    <lineage>
        <taxon>Bacteria</taxon>
        <taxon>Bacillati</taxon>
        <taxon>Actinomycetota</taxon>
        <taxon>Actinomycetes</taxon>
        <taxon>Propionibacteriales</taxon>
        <taxon>Propionibacteriaceae</taxon>
        <taxon>Cutibacterium</taxon>
    </lineage>
</organism>
<evidence type="ECO:0000313" key="6">
    <source>
        <dbReference type="EMBL" id="PHJ26633.1"/>
    </source>
</evidence>
<dbReference type="RefSeq" id="WP_002514751.1">
    <property type="nucleotide sequence ID" value="NZ_CABIZT010000003.1"/>
</dbReference>
<dbReference type="Proteomes" id="UP000223982">
    <property type="component" value="Unassembled WGS sequence"/>
</dbReference>
<dbReference type="CDD" id="cd08645">
    <property type="entry name" value="FMT_core_GART"/>
    <property type="match status" value="1"/>
</dbReference>
<dbReference type="EMBL" id="LKVB01000009">
    <property type="protein sequence ID" value="PHJ26633.1"/>
    <property type="molecule type" value="Genomic_DNA"/>
</dbReference>
<comment type="similarity">
    <text evidence="4">Belongs to the GART family.</text>
</comment>
<reference evidence="6 7" key="1">
    <citation type="submission" date="2017-02" db="EMBL/GenBank/DDBJ databases">
        <title>Prevalence of linear plasmids in Propionibacterium acnes isolates obtained from cancerous prostatic tissue.</title>
        <authorList>
            <person name="Davidsson S."/>
            <person name="Bruggemann H."/>
        </authorList>
    </citation>
    <scope>NUCLEOTIDE SEQUENCE [LARGE SCALE GENOMIC DNA]</scope>
    <source>
        <strain evidence="6 7">09-9</strain>
    </source>
</reference>
<dbReference type="InterPro" id="IPR036477">
    <property type="entry name" value="Formyl_transf_N_sf"/>
</dbReference>
<dbReference type="EC" id="2.1.2.2" evidence="4"/>
<comment type="pathway">
    <text evidence="1 4">Purine metabolism; IMP biosynthesis via de novo pathway; N(2)-formyl-N(1)-(5-phospho-D-ribosyl)glycinamide from N(1)-(5-phospho-D-ribosyl)glycinamide (10-formyl THF route): step 1/1.</text>
</comment>
<feature type="domain" description="Formyl transferase N-terminal" evidence="5">
    <location>
        <begin position="4"/>
        <end position="184"/>
    </location>
</feature>
<name>A0AA44ZDZ1_CUTAC</name>
<keyword evidence="2 4" id="KW-0808">Transferase</keyword>
<protein>
    <recommendedName>
        <fullName evidence="4">Phosphoribosylglycinamide formyltransferase</fullName>
        <ecNumber evidence="4">2.1.2.2</ecNumber>
    </recommendedName>
    <alternativeName>
        <fullName evidence="4">5'-phosphoribosylglycinamide transformylase</fullName>
    </alternativeName>
    <alternativeName>
        <fullName evidence="4">GAR transformylase</fullName>
        <shortName evidence="4">GART</shortName>
    </alternativeName>
</protein>
<comment type="catalytic activity">
    <reaction evidence="4">
        <text>N(1)-(5-phospho-beta-D-ribosyl)glycinamide + (6R)-10-formyltetrahydrofolate = N(2)-formyl-N(1)-(5-phospho-beta-D-ribosyl)glycinamide + (6S)-5,6,7,8-tetrahydrofolate + H(+)</text>
        <dbReference type="Rhea" id="RHEA:15053"/>
        <dbReference type="ChEBI" id="CHEBI:15378"/>
        <dbReference type="ChEBI" id="CHEBI:57453"/>
        <dbReference type="ChEBI" id="CHEBI:143788"/>
        <dbReference type="ChEBI" id="CHEBI:147286"/>
        <dbReference type="ChEBI" id="CHEBI:195366"/>
        <dbReference type="EC" id="2.1.2.2"/>
    </reaction>
</comment>
<evidence type="ECO:0000256" key="4">
    <source>
        <dbReference type="HAMAP-Rule" id="MF_01930"/>
    </source>
</evidence>
<accession>A0AA44ZDZ1</accession>
<dbReference type="PANTHER" id="PTHR43369:SF2">
    <property type="entry name" value="PHOSPHORIBOSYLGLYCINAMIDE FORMYLTRANSFERASE"/>
    <property type="match status" value="1"/>
</dbReference>
<sequence>MAFRVVVLVSGTGTLLQSLIDNLPEQVSIVAVGSDQPDAVALQRAQTVGIPTFAEPLPRSDAQTAMRAAWDARLTDAVARFDPDLVVCAGFMKLLGQTFLDRFGGRTINSHPALLPSFPGIHGPRDALKYGVKITGATVFMVDAGVDTGRILAQRAVPVLTDDTVESLHERIKVEEREMLVTVVTELAGARPGMEELGTESSRKDSQ</sequence>
<dbReference type="Gene3D" id="3.40.50.170">
    <property type="entry name" value="Formyl transferase, N-terminal domain"/>
    <property type="match status" value="1"/>
</dbReference>
<dbReference type="GO" id="GO:0004644">
    <property type="term" value="F:phosphoribosylglycinamide formyltransferase activity"/>
    <property type="evidence" value="ECO:0007669"/>
    <property type="project" value="UniProtKB-UniRule"/>
</dbReference>
<feature type="binding site" evidence="4">
    <location>
        <begin position="92"/>
        <end position="95"/>
    </location>
    <ligand>
        <name>(6R)-10-formyltetrahydrofolate</name>
        <dbReference type="ChEBI" id="CHEBI:195366"/>
    </ligand>
</feature>
<feature type="binding site" evidence="4">
    <location>
        <position position="67"/>
    </location>
    <ligand>
        <name>(6R)-10-formyltetrahydrofolate</name>
        <dbReference type="ChEBI" id="CHEBI:195366"/>
    </ligand>
</feature>
<evidence type="ECO:0000256" key="3">
    <source>
        <dbReference type="ARBA" id="ARBA00022755"/>
    </source>
</evidence>
<dbReference type="AlphaFoldDB" id="A0AA44ZDZ1"/>
<comment type="caution">
    <text evidence="4">Lacks conserved residue(s) required for the propagation of feature annotation.</text>
</comment>
<gene>
    <name evidence="4" type="primary">purN</name>
    <name evidence="6" type="ORF">APS60_08970</name>
</gene>
<evidence type="ECO:0000259" key="5">
    <source>
        <dbReference type="Pfam" id="PF00551"/>
    </source>
</evidence>
<dbReference type="GO" id="GO:0006189">
    <property type="term" value="P:'de novo' IMP biosynthetic process"/>
    <property type="evidence" value="ECO:0007669"/>
    <property type="project" value="UniProtKB-UniRule"/>
</dbReference>
<dbReference type="PANTHER" id="PTHR43369">
    <property type="entry name" value="PHOSPHORIBOSYLGLYCINAMIDE FORMYLTRANSFERASE"/>
    <property type="match status" value="1"/>
</dbReference>
<comment type="caution">
    <text evidence="6">The sequence shown here is derived from an EMBL/GenBank/DDBJ whole genome shotgun (WGS) entry which is preliminary data.</text>
</comment>
<dbReference type="KEGG" id="cacn:RN83_09065"/>
<keyword evidence="3 4" id="KW-0658">Purine biosynthesis</keyword>
<comment type="function">
    <text evidence="4">Catalyzes the transfer of a formyl group from 10-formyltetrahydrofolate to 5-phospho-ribosyl-glycinamide (GAR), producing 5-phospho-ribosyl-N-formylglycinamide (FGAR) and tetrahydrofolate.</text>
</comment>
<dbReference type="Pfam" id="PF00551">
    <property type="entry name" value="Formyl_trans_N"/>
    <property type="match status" value="1"/>
</dbReference>
<evidence type="ECO:0000256" key="2">
    <source>
        <dbReference type="ARBA" id="ARBA00022679"/>
    </source>
</evidence>
<dbReference type="InterPro" id="IPR002376">
    <property type="entry name" value="Formyl_transf_N"/>
</dbReference>
<feature type="binding site" evidence="4">
    <location>
        <position position="109"/>
    </location>
    <ligand>
        <name>(6R)-10-formyltetrahydrofolate</name>
        <dbReference type="ChEBI" id="CHEBI:195366"/>
    </ligand>
</feature>
<evidence type="ECO:0000313" key="7">
    <source>
        <dbReference type="Proteomes" id="UP000223982"/>
    </source>
</evidence>
<dbReference type="SUPFAM" id="SSF53328">
    <property type="entry name" value="Formyltransferase"/>
    <property type="match status" value="1"/>
</dbReference>
<feature type="active site" description="Proton donor" evidence="4">
    <location>
        <position position="111"/>
    </location>
</feature>
<evidence type="ECO:0000256" key="1">
    <source>
        <dbReference type="ARBA" id="ARBA00005054"/>
    </source>
</evidence>
<dbReference type="InterPro" id="IPR004607">
    <property type="entry name" value="GART"/>
</dbReference>